<accession>A0ABU9WEJ4</accession>
<protein>
    <submittedName>
        <fullName evidence="2">Uncharacterized protein</fullName>
    </submittedName>
</protein>
<sequence>MSIGVGGTSVVSIASVDSSGVSASMRCGTIGTGGVSGEFRPIRESGVPAASRCGSAEADDADGACRMTGRNGRTLAANCGGTIGTGGAPGNFRSIREADASGASRRGSTTADGAERERVTAGRNGDTLAAYCGGTIGTGGADLKRLSIREADARVASDCCGISRCRFSIRLADEAPFACPGSRDAASAGVDRVSERSGNPASCEGRPGVGRDADADEAGGAAGPSWVAA</sequence>
<gene>
    <name evidence="2" type="ORF">VOI36_10935</name>
</gene>
<dbReference type="Proteomes" id="UP001466933">
    <property type="component" value="Unassembled WGS sequence"/>
</dbReference>
<dbReference type="RefSeq" id="WP_343491883.1">
    <property type="nucleotide sequence ID" value="NZ_JBCPYA010000003.1"/>
</dbReference>
<evidence type="ECO:0000313" key="2">
    <source>
        <dbReference type="EMBL" id="MEN2470412.1"/>
    </source>
</evidence>
<dbReference type="EMBL" id="JBCPYA010000003">
    <property type="protein sequence ID" value="MEN2470412.1"/>
    <property type="molecule type" value="Genomic_DNA"/>
</dbReference>
<proteinExistence type="predicted"/>
<feature type="region of interest" description="Disordered" evidence="1">
    <location>
        <begin position="180"/>
        <end position="229"/>
    </location>
</feature>
<keyword evidence="3" id="KW-1185">Reference proteome</keyword>
<organism evidence="2 3">
    <name type="scientific">Burkholderia theae</name>
    <dbReference type="NCBI Taxonomy" id="3143496"/>
    <lineage>
        <taxon>Bacteria</taxon>
        <taxon>Pseudomonadati</taxon>
        <taxon>Pseudomonadota</taxon>
        <taxon>Betaproteobacteria</taxon>
        <taxon>Burkholderiales</taxon>
        <taxon>Burkholderiaceae</taxon>
        <taxon>Burkholderia</taxon>
    </lineage>
</organism>
<reference evidence="2 3" key="1">
    <citation type="submission" date="2024-05" db="EMBL/GenBank/DDBJ databases">
        <title>Burkholderia sp. Nov. a novel bacteria isolated from rhizosphere soil of Camellia sinensis.</title>
        <authorList>
            <person name="Dong Y."/>
        </authorList>
    </citation>
    <scope>NUCLEOTIDE SEQUENCE [LARGE SCALE GENOMIC DNA]</scope>
    <source>
        <strain evidence="2 3">GS2Y</strain>
    </source>
</reference>
<name>A0ABU9WEJ4_9BURK</name>
<evidence type="ECO:0000313" key="3">
    <source>
        <dbReference type="Proteomes" id="UP001466933"/>
    </source>
</evidence>
<feature type="region of interest" description="Disordered" evidence="1">
    <location>
        <begin position="97"/>
        <end position="117"/>
    </location>
</feature>
<evidence type="ECO:0000256" key="1">
    <source>
        <dbReference type="SAM" id="MobiDB-lite"/>
    </source>
</evidence>
<comment type="caution">
    <text evidence="2">The sequence shown here is derived from an EMBL/GenBank/DDBJ whole genome shotgun (WGS) entry which is preliminary data.</text>
</comment>